<proteinExistence type="predicted"/>
<dbReference type="RefSeq" id="WP_425554106.1">
    <property type="nucleotide sequence ID" value="NZ_BAAAND010000012.1"/>
</dbReference>
<gene>
    <name evidence="1" type="ORF">GCM10009742_75430</name>
</gene>
<organism evidence="1 2">
    <name type="scientific">Kribbella karoonensis</name>
    <dbReference type="NCBI Taxonomy" id="324851"/>
    <lineage>
        <taxon>Bacteria</taxon>
        <taxon>Bacillati</taxon>
        <taxon>Actinomycetota</taxon>
        <taxon>Actinomycetes</taxon>
        <taxon>Propionibacteriales</taxon>
        <taxon>Kribbellaceae</taxon>
        <taxon>Kribbella</taxon>
    </lineage>
</organism>
<keyword evidence="2" id="KW-1185">Reference proteome</keyword>
<sequence length="97" mass="10372">MRQARAVARQRAWAAGAAPGQATDPDSWLTMDVYASVVPRHSDKENAAATWKKTYGFHPLIGHAGSAGDLMTEMLAVMCPRSSGGHITDRLAAVHLT</sequence>
<comment type="caution">
    <text evidence="1">The sequence shown here is derived from an EMBL/GenBank/DDBJ whole genome shotgun (WGS) entry which is preliminary data.</text>
</comment>
<accession>A0ABN2ENS4</accession>
<dbReference type="Proteomes" id="UP001500190">
    <property type="component" value="Unassembled WGS sequence"/>
</dbReference>
<name>A0ABN2ENS4_9ACTN</name>
<protein>
    <submittedName>
        <fullName evidence="1">Uncharacterized protein</fullName>
    </submittedName>
</protein>
<reference evidence="1 2" key="1">
    <citation type="journal article" date="2019" name="Int. J. Syst. Evol. Microbiol.">
        <title>The Global Catalogue of Microorganisms (GCM) 10K type strain sequencing project: providing services to taxonomists for standard genome sequencing and annotation.</title>
        <authorList>
            <consortium name="The Broad Institute Genomics Platform"/>
            <consortium name="The Broad Institute Genome Sequencing Center for Infectious Disease"/>
            <person name="Wu L."/>
            <person name="Ma J."/>
        </authorList>
    </citation>
    <scope>NUCLEOTIDE SEQUENCE [LARGE SCALE GENOMIC DNA]</scope>
    <source>
        <strain evidence="1 2">JCM 14304</strain>
    </source>
</reference>
<dbReference type="EMBL" id="BAAAND010000012">
    <property type="protein sequence ID" value="GAA1613089.1"/>
    <property type="molecule type" value="Genomic_DNA"/>
</dbReference>
<evidence type="ECO:0000313" key="2">
    <source>
        <dbReference type="Proteomes" id="UP001500190"/>
    </source>
</evidence>
<evidence type="ECO:0000313" key="1">
    <source>
        <dbReference type="EMBL" id="GAA1613089.1"/>
    </source>
</evidence>